<feature type="short sequence motif" description="Di-leucine internalization motif" evidence="32">
    <location>
        <begin position="856"/>
        <end position="857"/>
    </location>
</feature>
<comment type="domain">
    <text evidence="32 33">The 17 amino acids long immunosuppressive region is present in many retroviral envelope proteins. Synthetic peptides derived from this relatively conserved sequence inhibit immune function in vitro and in vivo.</text>
</comment>
<feature type="region of interest" description="MPER; binding to GalCer" evidence="32">
    <location>
        <begin position="656"/>
        <end position="677"/>
    </location>
</feature>
<dbReference type="FunFam" id="1.10.287.210:FF:000001">
    <property type="entry name" value="Envelope glycoprotein gp160"/>
    <property type="match status" value="1"/>
</dbReference>
<dbReference type="GO" id="GO:0019062">
    <property type="term" value="P:virion attachment to host cell"/>
    <property type="evidence" value="ECO:0007669"/>
    <property type="project" value="UniProtKB-UniRule"/>
</dbReference>
<comment type="subunit">
    <text evidence="32">The mature envelope protein (Env) consists of a homotrimer of non-covalently associated gp120-gp41 heterodimers. The resulting complex protrudes from the virus surface as a spike. There seems to be as few as 10 spikes on the average virion. Surface protein gp120 interacts with host CD4, CCR5 and CXCR4. Gp120 also interacts with the C-type lectins CD209/DC-SIGN and CLEC4M/DC-SIGNR (collectively referred to as DC-SIGN(R)). Gp120 and gp41 interact with GalCer. Gp120 interacts with host ITGA4/ITGB7 complex; on CD4+ T-cells, this interaction results in rapid activation of integrin ITGAL/LFA-1, which facilitates efficient cell-to-cell spreading of HIV-1. Gp120 interacts with cell-associated heparan sulfate; this interaction increases virus infectivity on permissive cells and may be involved in infection of CD4- cells.</text>
</comment>
<comment type="domain">
    <text evidence="32">The CD4-binding region is targeted by the antibody b12.</text>
</comment>
<comment type="domain">
    <text evidence="32">The membrane proximal external region (MPER) present in gp41 is a tryptophan-rich region recognized by the antibodies 2F5, Z13, and 4E10. MPER seems to play a role in fusion.</text>
</comment>
<evidence type="ECO:0000256" key="27">
    <source>
        <dbReference type="ARBA" id="ARBA00023157"/>
    </source>
</evidence>
<dbReference type="GO" id="GO:1903908">
    <property type="term" value="P:positive regulation of plasma membrane raft polarization"/>
    <property type="evidence" value="ECO:0007669"/>
    <property type="project" value="UniProtKB-UniRule"/>
</dbReference>
<dbReference type="CDD" id="cd09909">
    <property type="entry name" value="HIV-1-like_HR1-HR2"/>
    <property type="match status" value="1"/>
</dbReference>
<comment type="domain">
    <text evidence="32">The YXXL motif is involved in determining the exact site of viral release at the surface of infected mononuclear cells and promotes endocytosis. YXXL and di-leucine endocytosis motifs interact directly or indirectly with the clathrin adapter complexes, opperate independently, and their activities are not additive.</text>
</comment>
<dbReference type="GO" id="GO:1903911">
    <property type="term" value="P:positive regulation of receptor clustering"/>
    <property type="evidence" value="ECO:0007669"/>
    <property type="project" value="UniProtKB-UniRule"/>
</dbReference>
<dbReference type="InterPro" id="IPR000777">
    <property type="entry name" value="HIV1_Gp120"/>
</dbReference>
<protein>
    <recommendedName>
        <fullName evidence="32">Envelope glycoprotein gp160</fullName>
    </recommendedName>
    <alternativeName>
        <fullName evidence="32">Env polyprotein</fullName>
    </alternativeName>
    <component>
        <recommendedName>
            <fullName evidence="32">Surface protein gp120</fullName>
            <shortName evidence="32">SU</shortName>
        </recommendedName>
        <alternativeName>
            <fullName evidence="32">Glycoprotein 120</fullName>
            <shortName evidence="32">gp120</shortName>
        </alternativeName>
    </component>
    <component>
        <recommendedName>
            <fullName evidence="32">Transmembrane protein gp41</fullName>
            <shortName evidence="32">TM</shortName>
        </recommendedName>
        <alternativeName>
            <fullName evidence="32">Glycoprotein 41</fullName>
            <shortName evidence="32">gp41</shortName>
        </alternativeName>
    </component>
</protein>
<dbReference type="GO" id="GO:0005198">
    <property type="term" value="F:structural molecule activity"/>
    <property type="evidence" value="ECO:0007669"/>
    <property type="project" value="UniProtKB-UniRule"/>
</dbReference>
<accession>K4MXD0</accession>
<keyword evidence="7 32" id="KW-1168">Fusion of virus membrane with host membrane</keyword>
<keyword evidence="22 32" id="KW-1133">Transmembrane helix</keyword>
<dbReference type="GO" id="GO:0019064">
    <property type="term" value="P:fusion of virus membrane with host plasma membrane"/>
    <property type="evidence" value="ECO:0007669"/>
    <property type="project" value="UniProtKB-UniRule"/>
</dbReference>
<dbReference type="SUPFAM" id="SSF56502">
    <property type="entry name" value="gp120 core"/>
    <property type="match status" value="2"/>
</dbReference>
<evidence type="ECO:0000256" key="7">
    <source>
        <dbReference type="ARBA" id="ARBA00022506"/>
    </source>
</evidence>
<dbReference type="GO" id="GO:0019031">
    <property type="term" value="C:viral envelope"/>
    <property type="evidence" value="ECO:0007669"/>
    <property type="project" value="UniProtKB-KW"/>
</dbReference>
<feature type="transmembrane region" description="Helical" evidence="33">
    <location>
        <begin position="20"/>
        <end position="41"/>
    </location>
</feature>
<evidence type="ECO:0000256" key="26">
    <source>
        <dbReference type="ARBA" id="ARBA00023139"/>
    </source>
</evidence>
<dbReference type="InterPro" id="IPR036377">
    <property type="entry name" value="Gp120_core_sf"/>
</dbReference>
<dbReference type="GO" id="GO:0075512">
    <property type="term" value="P:clathrin-dependent endocytosis of virus by host cell"/>
    <property type="evidence" value="ECO:0007669"/>
    <property type="project" value="UniProtKB-UniRule"/>
</dbReference>
<keyword evidence="28 32" id="KW-0325">Glycoprotein</keyword>
<evidence type="ECO:0000256" key="19">
    <source>
        <dbReference type="ARBA" id="ARBA00022870"/>
    </source>
</evidence>
<organismHost>
    <name type="scientific">Homo sapiens</name>
    <name type="common">Human</name>
    <dbReference type="NCBI Taxonomy" id="9606"/>
</organismHost>
<feature type="region of interest" description="Fusion peptide" evidence="32">
    <location>
        <begin position="506"/>
        <end position="526"/>
    </location>
</feature>
<dbReference type="GO" id="GO:0019082">
    <property type="term" value="P:viral protein processing"/>
    <property type="evidence" value="ECO:0007669"/>
    <property type="project" value="UniProtKB-UniRule"/>
</dbReference>
<evidence type="ECO:0000256" key="29">
    <source>
        <dbReference type="ARBA" id="ARBA00023280"/>
    </source>
</evidence>
<evidence type="ECO:0000256" key="9">
    <source>
        <dbReference type="ARBA" id="ARBA00022511"/>
    </source>
</evidence>
<comment type="subcellular location">
    <molecule>Surface protein gp120</molecule>
    <subcellularLocation>
        <location evidence="32">Virion membrane</location>
        <topology evidence="32">Peripheral membrane protein</topology>
    </subcellularLocation>
    <subcellularLocation>
        <location evidence="32">Host cell membrane</location>
        <topology evidence="32">Peripheral membrane protein</topology>
    </subcellularLocation>
    <subcellularLocation>
        <location evidence="32">Host endosome membrane</location>
        <topology evidence="32">Single-pass type I membrane protein</topology>
    </subcellularLocation>
    <text evidence="32">The surface protein is not anchored to the viral envelope, but associates with the extravirion surface through its binding to TM. It is probably concentrated at the site of budding and incorporated into the virions possibly by contacts between the cytoplasmic tail of Env and the N-terminus of Gag.</text>
</comment>
<keyword evidence="21 32" id="KW-1164">Virus endocytosis by host</keyword>
<comment type="PTM">
    <text evidence="32">Highly glycosylated by host. The high number of glycan on the protein is reffered to as 'glycan shield' because it contributes to hide protein sequence from adaptive immune system.</text>
</comment>
<evidence type="ECO:0000256" key="3">
    <source>
        <dbReference type="ARBA" id="ARBA00004505"/>
    </source>
</evidence>
<evidence type="ECO:0000256" key="33">
    <source>
        <dbReference type="RuleBase" id="RU363095"/>
    </source>
</evidence>
<comment type="PTM">
    <text evidence="32">Palmitoylation of the transmembrane protein and of Env polyprotein (prior to its proteolytic cleavage) is essential for their association with host cell membrane lipid rafts. Palmitoylation is therefore required for envelope trafficking to classical lipid rafts, but not for viral replication.</text>
</comment>
<organism evidence="37">
    <name type="scientific">Human immunodeficiency virus type 1</name>
    <name type="common">HIV-1</name>
    <dbReference type="NCBI Taxonomy" id="11676"/>
    <lineage>
        <taxon>Viruses</taxon>
        <taxon>Riboviria</taxon>
        <taxon>Pararnavirae</taxon>
        <taxon>Artverviricota</taxon>
        <taxon>Revtraviricetes</taxon>
        <taxon>Ortervirales</taxon>
        <taxon>Retroviridae</taxon>
        <taxon>Orthoretrovirinae</taxon>
        <taxon>Lentivirus</taxon>
        <taxon>Lentivirus humimdef1</taxon>
    </lineage>
</organism>
<evidence type="ECO:0000259" key="35">
    <source>
        <dbReference type="Pfam" id="PF00516"/>
    </source>
</evidence>
<comment type="function">
    <text evidence="32">Transmembrane protein gp41: Acts as a class I viral fusion protein. Under the current model, the protein has at least 3 conformational states: pre-fusion native state, pre-hairpin intermediate state, and post-fusion hairpin state. During fusion of viral and target intracellular membranes, the coiled coil regions (heptad repeats) assume a trimer-of-hairpins structure, positioning the fusion peptide in close proximity to the C-terminal region of the ectodomain. The formation of this structure appears to drive apposition and subsequent fusion of viral and target cell membranes. Complete fusion occurs in host cell endosomes and is dynamin-dependent, however some lipid transfer might occur at the plasma membrane. The virus undergoes clathrin-dependent internalization long before endosomal fusion, thus minimizing the surface exposure of conserved viral epitopes during fusion and reducing the efficacy of inhibitors targeting these epitopes. Membranes fusion leads to delivery of the nucleocapsid into the cytoplasm.</text>
</comment>
<evidence type="ECO:0000256" key="30">
    <source>
        <dbReference type="ARBA" id="ARBA00023288"/>
    </source>
</evidence>
<evidence type="ECO:0000256" key="14">
    <source>
        <dbReference type="ARBA" id="ARBA00022692"/>
    </source>
</evidence>
<feature type="disulfide bond" evidence="32">
    <location>
        <begin position="592"/>
        <end position="598"/>
    </location>
</feature>
<dbReference type="FunFam" id="2.170.40.20:FF:000004">
    <property type="entry name" value="Envelope glycoprotein gp160"/>
    <property type="match status" value="1"/>
</dbReference>
<dbReference type="GO" id="GO:0020002">
    <property type="term" value="C:host cell plasma membrane"/>
    <property type="evidence" value="ECO:0007669"/>
    <property type="project" value="UniProtKB-SubCell"/>
</dbReference>
<feature type="lipid moiety-binding region" description="S-palmitoyl cysteine; by host" evidence="32">
    <location>
        <position position="758"/>
    </location>
</feature>
<evidence type="ECO:0000256" key="22">
    <source>
        <dbReference type="ARBA" id="ARBA00022989"/>
    </source>
</evidence>
<feature type="transmembrane region" description="Helical" evidence="33">
    <location>
        <begin position="672"/>
        <end position="699"/>
    </location>
</feature>
<evidence type="ECO:0000256" key="13">
    <source>
        <dbReference type="ARBA" id="ARBA00022685"/>
    </source>
</evidence>
<evidence type="ECO:0000256" key="23">
    <source>
        <dbReference type="ARBA" id="ARBA00023046"/>
    </source>
</evidence>
<evidence type="ECO:0000256" key="11">
    <source>
        <dbReference type="ARBA" id="ARBA00022581"/>
    </source>
</evidence>
<keyword evidence="25 32" id="KW-0472">Membrane</keyword>
<evidence type="ECO:0000256" key="21">
    <source>
        <dbReference type="ARBA" id="ARBA00022890"/>
    </source>
</evidence>
<feature type="disulfide bond" evidence="32">
    <location>
        <begin position="53"/>
        <end position="73"/>
    </location>
</feature>
<evidence type="ECO:0000256" key="6">
    <source>
        <dbReference type="ARBA" id="ARBA00004650"/>
    </source>
</evidence>
<keyword evidence="29 32" id="KW-0899">Viral immunoevasion</keyword>
<evidence type="ECO:0000259" key="36">
    <source>
        <dbReference type="Pfam" id="PF00517"/>
    </source>
</evidence>
<name>K4MXD0_HV1</name>
<keyword evidence="17 32" id="KW-1161">Viral attachment to host cell</keyword>
<feature type="coiled-coil region" evidence="32">
    <location>
        <begin position="627"/>
        <end position="661"/>
    </location>
</feature>
<feature type="region of interest" description="CD4-binding loop" evidence="32">
    <location>
        <begin position="364"/>
        <end position="374"/>
    </location>
</feature>
<evidence type="ECO:0000256" key="25">
    <source>
        <dbReference type="ARBA" id="ARBA00023136"/>
    </source>
</evidence>
<comment type="subcellular location">
    <molecule>Transmembrane protein gp41</molecule>
    <subcellularLocation>
        <location evidence="32">Virion membrane</location>
        <topology evidence="32">Single-pass type I membrane protein</topology>
    </subcellularLocation>
    <subcellularLocation>
        <location evidence="32">Host cell membrane</location>
        <topology evidence="32">Single-pass type I membrane protein</topology>
    </subcellularLocation>
    <subcellularLocation>
        <location evidence="32">Host endosome membrane</location>
        <topology evidence="32">Single-pass type I membrane protein</topology>
    </subcellularLocation>
    <text evidence="32">It is probably concentrated at the site of budding and incorporated into the virions possibly by contacts between the cytoplasmic tail of Env and the N-terminus of Gag.</text>
</comment>
<evidence type="ECO:0000256" key="31">
    <source>
        <dbReference type="ARBA" id="ARBA00023296"/>
    </source>
</evidence>
<dbReference type="GO" id="GO:0052031">
    <property type="term" value="P:symbiont-mediated perturbation of host defense response"/>
    <property type="evidence" value="ECO:0007669"/>
    <property type="project" value="UniProtKB-UniRule"/>
</dbReference>
<dbReference type="GO" id="GO:0044175">
    <property type="term" value="C:host cell endosome membrane"/>
    <property type="evidence" value="ECO:0007669"/>
    <property type="project" value="UniProtKB-SubCell"/>
</dbReference>
<keyword evidence="10 32" id="KW-1165">Clathrin-mediated endocytosis of virus by host</keyword>
<keyword evidence="18 32" id="KW-0946">Virion</keyword>
<keyword evidence="31 32" id="KW-1160">Virus entry into host cell</keyword>
<comment type="domain">
    <text evidence="32">Some of the most genetically diverse regions of the viral genome are present in Env. They are called variable regions 1 through 5 (V1 through V5). Coreceptor usage of gp120 is determined mainly by the primary structure of the third variable region (V3) in the outer domain of gp120. The sequence of V3 determines which coreceptor, CCR5 and/or CXCR4 (corresponding to R5/macrophage, X4/T cell and R5X4/T cell and macrophage tropism), is used to trigger the fusion potential of the Env complex, and hence which cells the virus can infect. Binding to CCR5 involves a region adjacent in addition to V3.</text>
</comment>
<dbReference type="FunFam" id="2.170.40.20:FF:000003">
    <property type="entry name" value="Envelope glycoprotein gp160"/>
    <property type="match status" value="1"/>
</dbReference>
<gene>
    <name evidence="32 37" type="primary">env</name>
</gene>
<dbReference type="SUPFAM" id="SSF58069">
    <property type="entry name" value="Virus ectodomain"/>
    <property type="match status" value="1"/>
</dbReference>
<dbReference type="Pfam" id="PF00517">
    <property type="entry name" value="GP41"/>
    <property type="match status" value="1"/>
</dbReference>
<feature type="chain" id="PRO_5023551579" description="Transmembrane protein gp41" evidence="32">
    <location>
        <begin position="506"/>
        <end position="857"/>
    </location>
</feature>
<feature type="compositionally biased region" description="Basic and acidic residues" evidence="34">
    <location>
        <begin position="717"/>
        <end position="726"/>
    </location>
</feature>
<evidence type="ECO:0000256" key="28">
    <source>
        <dbReference type="ARBA" id="ARBA00023180"/>
    </source>
</evidence>
<keyword evidence="19 32" id="KW-1043">Host membrane</keyword>
<comment type="miscellaneous">
    <text evidence="32">HIV-1 lineages are divided in three main groups, M (for Major), O (for Outlier), and N (for New, or Non-M, Non-O). The vast majority of strains found worldwide belong to the group M. Group O seems to be endemic to and largely confined to Cameroon and neighboring countries in West Central Africa, where these viruses represent a small minority of HIV-1 strains. The group N is represented by a limited number of isolates from Cameroonian persons. The group M is further subdivided in 9 clades or subtypes (A to D, F to H, J and K).</text>
</comment>
<keyword evidence="16 32" id="KW-0732">Signal</keyword>
<dbReference type="EMBL" id="JX960637">
    <property type="protein sequence ID" value="AFV34446.1"/>
    <property type="molecule type" value="Genomic_RNA"/>
</dbReference>
<keyword evidence="15 32" id="KW-0053">Apoptosis</keyword>
<evidence type="ECO:0000256" key="1">
    <source>
        <dbReference type="ARBA" id="ARBA00004402"/>
    </source>
</evidence>
<keyword evidence="26 32" id="KW-0564">Palmitate</keyword>
<reference evidence="37" key="1">
    <citation type="journal article" date="2012" name="J. Virol.">
        <title>Reconstituting the epidemic history of CRF01_AE among MSM in Liaoning, northeastern China: Implication in expanding MSM epidemic in China.</title>
        <authorList>
            <person name="An M."/>
            <person name="Han X."/>
            <person name="Xu J."/>
            <person name="Chu Z."/>
            <person name="Jia M."/>
            <person name="Wu H."/>
            <person name="Lu L."/>
            <person name="Takebe Y."/>
            <person name="Shang H."/>
        </authorList>
    </citation>
    <scope>NUCLEOTIDE SEQUENCE</scope>
    <source>
        <strain evidence="37">10LNA471</strain>
    </source>
</reference>
<keyword evidence="12 32" id="KW-1162">Viral penetration into host cytoplasm</keyword>
<evidence type="ECO:0000256" key="32">
    <source>
        <dbReference type="HAMAP-Rule" id="MF_04083"/>
    </source>
</evidence>
<comment type="PTM">
    <text evidence="32">Specific enzymatic cleavages in vivo yield mature proteins. Envelope glycoproteins are synthesized as a inactive precursor that is heavily N-glycosylated and processed likely by host cell furin in the Golgi to yield the mature SU and TM proteins. The cleavage site between SU and TM requires the minimal sequence [KR]-X-[KR]-R. About 2 of the 9 disulfide bonds of gp41 are reduced by P4HB/PDI, following binding to CD4 receptor.</text>
</comment>
<comment type="similarity">
    <text evidence="32">Belongs to the HIV-1 env protein family.</text>
</comment>
<evidence type="ECO:0000256" key="20">
    <source>
        <dbReference type="ARBA" id="ARBA00022879"/>
    </source>
</evidence>
<evidence type="ECO:0000256" key="12">
    <source>
        <dbReference type="ARBA" id="ARBA00022595"/>
    </source>
</evidence>
<comment type="subcellular location">
    <subcellularLocation>
        <location evidence="3">Host cell membrane</location>
        <topology evidence="3">Peripheral membrane protein</topology>
    </subcellularLocation>
    <subcellularLocation>
        <location evidence="1">Host cell membrane</location>
        <topology evidence="1">Single-pass type I membrane protein</topology>
    </subcellularLocation>
    <subcellularLocation>
        <location evidence="2">Host endosome membrane</location>
        <topology evidence="2">Peripheral membrane protein</topology>
    </subcellularLocation>
    <subcellularLocation>
        <location evidence="5">Host endosome membrane</location>
        <topology evidence="5">Single-pass type I membrane protein</topology>
    </subcellularLocation>
    <subcellularLocation>
        <location evidence="6">Virion membrane</location>
        <topology evidence="6">Peripheral membrane protein</topology>
    </subcellularLocation>
    <subcellularLocation>
        <location evidence="4">Virion membrane</location>
        <topology evidence="4">Single-pass type I membrane protein</topology>
    </subcellularLocation>
</comment>
<dbReference type="GO" id="GO:0039654">
    <property type="term" value="P:fusion of virus membrane with host endosome membrane"/>
    <property type="evidence" value="ECO:0007669"/>
    <property type="project" value="UniProtKB-UniRule"/>
</dbReference>
<feature type="disulfide bond" evidence="32">
    <location>
        <begin position="230"/>
        <end position="241"/>
    </location>
</feature>
<evidence type="ECO:0000256" key="16">
    <source>
        <dbReference type="ARBA" id="ARBA00022729"/>
    </source>
</evidence>
<proteinExistence type="inferred from homology"/>
<comment type="function">
    <text evidence="32">Envelope glycoprotein gp160: Oligomerizes in the host endoplasmic reticulum into predominantly trimers. In a second time, gp160 transits in the host Golgi, where glycosylation is completed. The precursor is then proteolytically cleaved in the trans-Golgi and thereby activated by cellular furin or furin-like proteases to produce gp120 and gp41.</text>
</comment>
<feature type="disulfide bond" evidence="32">
    <location>
        <begin position="220"/>
        <end position="249"/>
    </location>
</feature>
<keyword evidence="11 32" id="KW-0945">Host-virus interaction</keyword>
<evidence type="ECO:0000256" key="5">
    <source>
        <dbReference type="ARBA" id="ARBA00004578"/>
    </source>
</evidence>
<evidence type="ECO:0000256" key="34">
    <source>
        <dbReference type="SAM" id="MobiDB-lite"/>
    </source>
</evidence>
<keyword evidence="9 32" id="KW-1032">Host cell membrane</keyword>
<dbReference type="Gene3D" id="1.10.287.210">
    <property type="match status" value="1"/>
</dbReference>
<dbReference type="Gene3D" id="2.170.40.20">
    <property type="entry name" value="Human immunodeficiency virus 1, Gp160, envelope glycoprotein"/>
    <property type="match status" value="2"/>
</dbReference>
<evidence type="ECO:0000256" key="8">
    <source>
        <dbReference type="ARBA" id="ARBA00022510"/>
    </source>
</evidence>
<dbReference type="FunFam" id="1.20.5.490:FF:000001">
    <property type="entry name" value="Envelope glycoprotein gp160"/>
    <property type="match status" value="1"/>
</dbReference>
<sequence length="857" mass="97469">MRVKETQTNWPNLWKWGTLILGLVMMCSAADNLWVTVYYGVPVWRDANTTLFCASDAKAHETEVHNVWATYACVPTDPNPQEIPMENVTENFNMWKNNMVEQMQEDVISLWDQSLKPCVKLTPLCVTLRCNSANLTHLNETTASNRIGNITDEVRNCSFNMTTLLSDKKQKVYALFYKLDIVPMIDSQNNSEYRLINCNTSVIKQACPKISFDPIPIHYCTPAGYAILKCNDKNFNGTGPCKNVSSVQCTHGIKPVVSTQLLLNGSLAEEEIIIRSENLTNNAKTIIVHLNESVEISCTRPNNNTRTSIPIGPGRAFYRTEDIIGDIRQAYCEINGTKWNKTLEQVAKKLKEHFNNKTIKFQPPLGGDLEVTMHHFNCRGEFFYCNTTKLFNSTWIRNETMENDTIILPCRIKQIINMWQGVGQAMYAPPISGIIKCVSNITGILLTRDGGGGENTNTSEIFRPGGGNIKDNWRSELYKYKVVQIEPLGVAPTRAKRRVVDRQKRAVGIGAMIFGFLGAAGSTMGAASITLTVQARHLLSGIVQQQSNLLRAIEAQQHMLQLTVWGIKQLQARVLAVERYLKDQKFLGLWGCSGKIICTTAVPWNSSWSNKSYEEIWYNMTWIEWEREISNYTHQIYEILTESQDQQDRNEKDLLELDKWASLWNWFDITNWLWYIKIFIMIVGGLIGLRIIFAVFSIVNRVRQGYSPLSLQIPSHHQRELDRPEGIEEGGGEQDRDRSVRLVSGFLALAWDDLRSLCIFLYHRLRDFSLIAARTVELLGRSSLTGLKRGWEGLKYLGNLLSYWGQELKTSAISLLDAVSVAVAGWTDRVIEVAQRAWRAILHIPRRIRQGLERALL</sequence>
<keyword evidence="20 32" id="KW-0261">Viral envelope protein</keyword>
<dbReference type="Pfam" id="PF00516">
    <property type="entry name" value="GP120"/>
    <property type="match status" value="1"/>
</dbReference>
<evidence type="ECO:0000256" key="10">
    <source>
        <dbReference type="ARBA" id="ARBA00022570"/>
    </source>
</evidence>
<keyword evidence="27 32" id="KW-1015">Disulfide bond</keyword>
<feature type="domain" description="Human immunodeficiency virus 1 envelope glycoprotein Gp120" evidence="35">
    <location>
        <begin position="33"/>
        <end position="505"/>
    </location>
</feature>
<comment type="caution">
    <text evidence="32 33">Lacks conserved residue(s) required for the propagation of feature annotation.</text>
</comment>
<dbReference type="GO" id="GO:0055036">
    <property type="term" value="C:virion membrane"/>
    <property type="evidence" value="ECO:0007669"/>
    <property type="project" value="UniProtKB-SubCell"/>
</dbReference>
<dbReference type="InterPro" id="IPR037527">
    <property type="entry name" value="Gp160"/>
</dbReference>
<dbReference type="Gene3D" id="1.20.5.490">
    <property type="entry name" value="Single helix bin"/>
    <property type="match status" value="1"/>
</dbReference>
<keyword evidence="24 32" id="KW-0175">Coiled coil</keyword>
<evidence type="ECO:0000313" key="37">
    <source>
        <dbReference type="EMBL" id="AFV34446.1"/>
    </source>
</evidence>
<feature type="transmembrane region" description="Helical" evidence="33">
    <location>
        <begin position="506"/>
        <end position="529"/>
    </location>
</feature>
<evidence type="ECO:0000256" key="2">
    <source>
        <dbReference type="ARBA" id="ARBA00004433"/>
    </source>
</evidence>
<evidence type="ECO:0000256" key="15">
    <source>
        <dbReference type="ARBA" id="ARBA00022703"/>
    </source>
</evidence>
<dbReference type="HAMAP" id="MF_04083">
    <property type="entry name" value="HIV_ENV"/>
    <property type="match status" value="1"/>
</dbReference>
<evidence type="ECO:0000256" key="17">
    <source>
        <dbReference type="ARBA" id="ARBA00022804"/>
    </source>
</evidence>
<evidence type="ECO:0000256" key="24">
    <source>
        <dbReference type="ARBA" id="ARBA00023054"/>
    </source>
</evidence>
<keyword evidence="8 32" id="KW-1170">Fusion of virus membrane with host endosomal membrane</keyword>
<keyword evidence="30 32" id="KW-0449">Lipoprotein</keyword>
<feature type="domain" description="Retroviral envelope protein GP41-like" evidence="36">
    <location>
        <begin position="524"/>
        <end position="714"/>
    </location>
</feature>
<feature type="region of interest" description="Disordered" evidence="34">
    <location>
        <begin position="717"/>
        <end position="736"/>
    </location>
</feature>
<feature type="site" description="Cleavage; by host furin" evidence="32">
    <location>
        <begin position="505"/>
        <end position="506"/>
    </location>
</feature>
<comment type="miscellaneous">
    <text evidence="32">Inhibitors targeting HIV-1 viral envelope proteins are used as antiretroviral drugs. Attachment of virions to the cell surface via non-specific interactions and CD4 binding can be blocked by inhibitors that include cyanovirin-N, cyclotriazadisulfonamide analogs, PRO 2000, TNX 355 and PRO 542. In addition, BMS 806 can block CD4-induced conformational changes. Env interactions with the coreceptor molecules can be targeted by CCR5 antagonists including SCH-D, maraviroc (UK 427857) and aplaviroc (GW 873140), and the CXCR4 antagonist AMD 070. Fusion of viral and cellular membranes can be inhibited by peptides such as enfuvirtide and tifuvirtide (T 1249). Resistance to inhibitors associated with mutations in Env are observed. Most of the time, single mutations confer only a modest reduction in drug susceptibility. Combination of several mutations is usually required to develop a high-level drug resistance.</text>
</comment>
<keyword evidence="23 32" id="KW-1039">Host endosome</keyword>
<feature type="chain" id="PRO_5023551580" description="Envelope glycoprotein gp160" evidence="32">
    <location>
        <begin position="32"/>
        <end position="857"/>
    </location>
</feature>
<dbReference type="InterPro" id="IPR000328">
    <property type="entry name" value="GP41-like"/>
</dbReference>
<evidence type="ECO:0000256" key="18">
    <source>
        <dbReference type="ARBA" id="ARBA00022844"/>
    </source>
</evidence>
<keyword evidence="13 32" id="KW-0165">Cleavage on pair of basic residues</keyword>
<dbReference type="GO" id="GO:0016020">
    <property type="term" value="C:membrane"/>
    <property type="evidence" value="ECO:0007669"/>
    <property type="project" value="UniProtKB-UniRule"/>
</dbReference>
<evidence type="ECO:0000256" key="4">
    <source>
        <dbReference type="ARBA" id="ARBA00004563"/>
    </source>
</evidence>
<comment type="function">
    <text evidence="32">Surface protein gp120: Attaches the virus to the host lymphoid cell by binding to the primary receptor CD4. This interaction induces a structural rearrangement creating a high affinity binding site for a chemokine coreceptor like CXCR4 and/or CCR5. Acts as a ligand for CD209/DC-SIGN and CLEC4M/DC-SIGNR, which are respectively found on dendritic cells (DCs), and on endothelial cells of liver sinusoids and lymph node sinuses. These interactions allow capture of viral particles at mucosal surfaces by these cells and subsequent transmission to permissive cells. HIV subverts the migration properties of dendritic cells to gain access to CD4+ T-cells in lymph nodes. Virus transmission to permissive T-cells occurs either in trans (without DCs infection, through viral capture and transmission), or in cis (following DCs productive infection, through the usual CD4-gp120 interaction), thereby inducing a robust infection. In trans infection, bound virions remain infectious over days and it is proposed that they are not degraded, but protected in non-lysosomal acidic organelles within the DCs close to the cell membrane thus contributing to the viral infectious potential during DCs' migration from the periphery to the lymphoid tissues. On arrival at lymphoid tissues, intact virions recycle back to DCs' cell surface allowing virus transmission to CD4+ T-cells.</text>
</comment>
<feature type="region of interest" description="Immunosuppression" evidence="32">
    <location>
        <begin position="568"/>
        <end position="586"/>
    </location>
</feature>
<feature type="short sequence motif" description="YXXL motif; contains endocytosis signal" evidence="32">
    <location>
        <begin position="706"/>
        <end position="709"/>
    </location>
</feature>
<feature type="topological domain" description="Cytoplasmic" evidence="32">
    <location>
        <begin position="700"/>
        <end position="857"/>
    </location>
</feature>
<keyword evidence="14 32" id="KW-0812">Transmembrane</keyword>